<name>A0A5J6DUK3_9STRA</name>
<reference evidence="2" key="1">
    <citation type="journal article" date="2019" name="Am. J. Bot.">
        <title>A single loss of photosynthesis in the diatom order Bacillariales (Bacillariophyta).</title>
        <authorList>
            <person name="Onyshchenko A."/>
            <person name="Ruck E.C."/>
            <person name="Nakov T."/>
            <person name="Alverson A.J."/>
        </authorList>
    </citation>
    <scope>NUCLEOTIDE SEQUENCE</scope>
    <source>
        <strain evidence="2">Nitz4</strain>
    </source>
</reference>
<dbReference type="EMBL" id="MG273660">
    <property type="protein sequence ID" value="QES95315.1"/>
    <property type="molecule type" value="Genomic_DNA"/>
</dbReference>
<geneLocation type="plastid" evidence="2"/>
<organism evidence="2">
    <name type="scientific">Nitzschia sp.</name>
    <name type="common">in: diatoms</name>
    <dbReference type="NCBI Taxonomy" id="1884248"/>
    <lineage>
        <taxon>Eukaryota</taxon>
        <taxon>Sar</taxon>
        <taxon>Stramenopiles</taxon>
        <taxon>Ochrophyta</taxon>
        <taxon>Bacillariophyta</taxon>
        <taxon>Bacillariophyceae</taxon>
        <taxon>Bacillariophycidae</taxon>
        <taxon>Bacillariales</taxon>
        <taxon>Bacillariaceae</taxon>
        <taxon>Nitzschia</taxon>
    </lineage>
</organism>
<gene>
    <name evidence="2" type="primary">orf105</name>
</gene>
<feature type="transmembrane region" description="Helical" evidence="1">
    <location>
        <begin position="49"/>
        <end position="68"/>
    </location>
</feature>
<keyword evidence="1" id="KW-1133">Transmembrane helix</keyword>
<keyword evidence="1" id="KW-0812">Transmembrane</keyword>
<proteinExistence type="predicted"/>
<dbReference type="EMBL" id="MG273660">
    <property type="protein sequence ID" value="QES95276.1"/>
    <property type="molecule type" value="Genomic_DNA"/>
</dbReference>
<sequence length="105" mass="12821">MKEKYYFYNLLPQKYRKNGSPYDLIFKTILTIIIEFHSNKTTQFFKNQFILCIVNIIFLYLTIAKIIYFDLLNFLKVLCKQNINQIFKSLSYFPLKFIIKYLIYS</sequence>
<evidence type="ECO:0000256" key="1">
    <source>
        <dbReference type="SAM" id="Phobius"/>
    </source>
</evidence>
<dbReference type="AlphaFoldDB" id="A0A5J6DUK3"/>
<protein>
    <submittedName>
        <fullName evidence="2">Uncharacterized protein</fullName>
    </submittedName>
</protein>
<keyword evidence="2" id="KW-0934">Plastid</keyword>
<keyword evidence="1" id="KW-0472">Membrane</keyword>
<accession>A0A5J6DUK3</accession>
<evidence type="ECO:0000313" key="2">
    <source>
        <dbReference type="EMBL" id="QES95276.1"/>
    </source>
</evidence>